<dbReference type="InterPro" id="IPR011324">
    <property type="entry name" value="Cytotoxic_necrot_fac-like_cat"/>
</dbReference>
<keyword evidence="4" id="KW-0808">Transferase</keyword>
<dbReference type="PANTHER" id="PTHR30616">
    <property type="entry name" value="UNCHARACTERIZED PROTEIN YFIH"/>
    <property type="match status" value="1"/>
</dbReference>
<evidence type="ECO:0000256" key="11">
    <source>
        <dbReference type="RuleBase" id="RU361274"/>
    </source>
</evidence>
<evidence type="ECO:0000256" key="5">
    <source>
        <dbReference type="ARBA" id="ARBA00022723"/>
    </source>
</evidence>
<evidence type="ECO:0000256" key="1">
    <source>
        <dbReference type="ARBA" id="ARBA00000553"/>
    </source>
</evidence>
<keyword evidence="7" id="KW-0862">Zinc</keyword>
<dbReference type="InterPro" id="IPR038371">
    <property type="entry name" value="Cu_polyphenol_OxRdtase_sf"/>
</dbReference>
<evidence type="ECO:0000313" key="13">
    <source>
        <dbReference type="Proteomes" id="UP001168575"/>
    </source>
</evidence>
<evidence type="ECO:0000256" key="2">
    <source>
        <dbReference type="ARBA" id="ARBA00003215"/>
    </source>
</evidence>
<keyword evidence="6" id="KW-0378">Hydrolase</keyword>
<reference evidence="12" key="1">
    <citation type="submission" date="2023-07" db="EMBL/GenBank/DDBJ databases">
        <title>Between Cages and Wild: Unraveling the Impact of Captivity on Animal Microbiomes and Antimicrobial Resistance.</title>
        <authorList>
            <person name="Schmartz G.P."/>
            <person name="Rehner J."/>
            <person name="Schuff M.J."/>
            <person name="Becker S.L."/>
            <person name="Kravczyk M."/>
            <person name="Gurevich A."/>
            <person name="Francke R."/>
            <person name="Mueller R."/>
            <person name="Keller V."/>
            <person name="Keller A."/>
        </authorList>
    </citation>
    <scope>NUCLEOTIDE SEQUENCE</scope>
    <source>
        <strain evidence="12">S12M_St_49</strain>
    </source>
</reference>
<comment type="function">
    <text evidence="2">Purine nucleoside enzyme that catalyzes the phosphorolysis of adenosine and inosine nucleosides, yielding D-ribose 1-phosphate and the respective free bases, adenine and hypoxanthine. Also catalyzes the phosphorolysis of S-methyl-5'-thioadenosine into adenine and S-methyl-5-thio-alpha-D-ribose 1-phosphate. Also has adenosine deaminase activity.</text>
</comment>
<evidence type="ECO:0000256" key="9">
    <source>
        <dbReference type="ARBA" id="ARBA00048968"/>
    </source>
</evidence>
<dbReference type="EMBL" id="JAUMVS010000033">
    <property type="protein sequence ID" value="MDO4841613.1"/>
    <property type="molecule type" value="Genomic_DNA"/>
</dbReference>
<dbReference type="CDD" id="cd16833">
    <property type="entry name" value="YfiH"/>
    <property type="match status" value="1"/>
</dbReference>
<evidence type="ECO:0000313" key="12">
    <source>
        <dbReference type="EMBL" id="MDO4841613.1"/>
    </source>
</evidence>
<comment type="catalytic activity">
    <reaction evidence="8">
        <text>adenosine + H2O + H(+) = inosine + NH4(+)</text>
        <dbReference type="Rhea" id="RHEA:24408"/>
        <dbReference type="ChEBI" id="CHEBI:15377"/>
        <dbReference type="ChEBI" id="CHEBI:15378"/>
        <dbReference type="ChEBI" id="CHEBI:16335"/>
        <dbReference type="ChEBI" id="CHEBI:17596"/>
        <dbReference type="ChEBI" id="CHEBI:28938"/>
        <dbReference type="EC" id="3.5.4.4"/>
    </reaction>
    <physiologicalReaction direction="left-to-right" evidence="8">
        <dbReference type="Rhea" id="RHEA:24409"/>
    </physiologicalReaction>
</comment>
<comment type="similarity">
    <text evidence="3 11">Belongs to the purine nucleoside phosphorylase YfiH/LACC1 family.</text>
</comment>
<dbReference type="Proteomes" id="UP001168575">
    <property type="component" value="Unassembled WGS sequence"/>
</dbReference>
<sequence>MFALPKLEKKVANGIVYYTDDSIFDVTGVRIAFPGRLGGVSGAEFESLNLGSHVDDKLEDVLKNRELLLEALCSADAEENIPAICNPRQVHGDVVQVATSSDEFADGEEADAVVCDCEGVAPLLCFADCSPVILVASNGVFAVVHAGWRGVVNKISAKAFTTMVEKFGCDPAEINAYVGAHIRSCCFEVGDDVAKIFTDTFGDDVVSPSGEKFQVSMAKSLKKQLLAVGLDESRFCDLEICTMCNTDQFYSYRATDGKCGRHGAIAFRGANNAD</sequence>
<keyword evidence="5" id="KW-0479">Metal-binding</keyword>
<dbReference type="AlphaFoldDB" id="A0AA43RI28"/>
<dbReference type="SUPFAM" id="SSF64438">
    <property type="entry name" value="CNF1/YfiH-like putative cysteine hydrolases"/>
    <property type="match status" value="1"/>
</dbReference>
<gene>
    <name evidence="12" type="primary">pgeF</name>
    <name evidence="12" type="ORF">Q3982_02935</name>
</gene>
<comment type="catalytic activity">
    <reaction evidence="9">
        <text>adenosine + phosphate = alpha-D-ribose 1-phosphate + adenine</text>
        <dbReference type="Rhea" id="RHEA:27642"/>
        <dbReference type="ChEBI" id="CHEBI:16335"/>
        <dbReference type="ChEBI" id="CHEBI:16708"/>
        <dbReference type="ChEBI" id="CHEBI:43474"/>
        <dbReference type="ChEBI" id="CHEBI:57720"/>
        <dbReference type="EC" id="2.4.2.1"/>
    </reaction>
    <physiologicalReaction direction="left-to-right" evidence="9">
        <dbReference type="Rhea" id="RHEA:27643"/>
    </physiologicalReaction>
</comment>
<dbReference type="GO" id="GO:0016787">
    <property type="term" value="F:hydrolase activity"/>
    <property type="evidence" value="ECO:0007669"/>
    <property type="project" value="UniProtKB-KW"/>
</dbReference>
<proteinExistence type="inferred from homology"/>
<dbReference type="NCBIfam" id="TIGR00726">
    <property type="entry name" value="peptidoglycan editing factor PgeF"/>
    <property type="match status" value="1"/>
</dbReference>
<comment type="catalytic activity">
    <reaction evidence="1">
        <text>inosine + phosphate = alpha-D-ribose 1-phosphate + hypoxanthine</text>
        <dbReference type="Rhea" id="RHEA:27646"/>
        <dbReference type="ChEBI" id="CHEBI:17368"/>
        <dbReference type="ChEBI" id="CHEBI:17596"/>
        <dbReference type="ChEBI" id="CHEBI:43474"/>
        <dbReference type="ChEBI" id="CHEBI:57720"/>
        <dbReference type="EC" id="2.4.2.1"/>
    </reaction>
    <physiologicalReaction direction="left-to-right" evidence="1">
        <dbReference type="Rhea" id="RHEA:27647"/>
    </physiologicalReaction>
</comment>
<evidence type="ECO:0000256" key="8">
    <source>
        <dbReference type="ARBA" id="ARBA00047989"/>
    </source>
</evidence>
<evidence type="ECO:0000256" key="6">
    <source>
        <dbReference type="ARBA" id="ARBA00022801"/>
    </source>
</evidence>
<comment type="caution">
    <text evidence="12">The sequence shown here is derived from an EMBL/GenBank/DDBJ whole genome shotgun (WGS) entry which is preliminary data.</text>
</comment>
<dbReference type="PANTHER" id="PTHR30616:SF2">
    <property type="entry name" value="PURINE NUCLEOSIDE PHOSPHORYLASE LACC1"/>
    <property type="match status" value="1"/>
</dbReference>
<evidence type="ECO:0000256" key="4">
    <source>
        <dbReference type="ARBA" id="ARBA00022679"/>
    </source>
</evidence>
<protein>
    <recommendedName>
        <fullName evidence="11">Purine nucleoside phosphorylase</fullName>
    </recommendedName>
</protein>
<dbReference type="Gene3D" id="3.60.140.10">
    <property type="entry name" value="CNF1/YfiH-like putative cysteine hydrolases"/>
    <property type="match status" value="1"/>
</dbReference>
<organism evidence="12 13">
    <name type="scientific">Phoenicibacter congonensis</name>
    <dbReference type="NCBI Taxonomy" id="1944646"/>
    <lineage>
        <taxon>Bacteria</taxon>
        <taxon>Bacillati</taxon>
        <taxon>Actinomycetota</taxon>
        <taxon>Coriobacteriia</taxon>
        <taxon>Eggerthellales</taxon>
        <taxon>Eggerthellaceae</taxon>
        <taxon>Phoenicibacter</taxon>
    </lineage>
</organism>
<accession>A0AA43RI28</accession>
<dbReference type="GO" id="GO:0005507">
    <property type="term" value="F:copper ion binding"/>
    <property type="evidence" value="ECO:0007669"/>
    <property type="project" value="TreeGrafter"/>
</dbReference>
<evidence type="ECO:0000256" key="10">
    <source>
        <dbReference type="ARBA" id="ARBA00049893"/>
    </source>
</evidence>
<evidence type="ECO:0000256" key="7">
    <source>
        <dbReference type="ARBA" id="ARBA00022833"/>
    </source>
</evidence>
<comment type="catalytic activity">
    <reaction evidence="10">
        <text>S-methyl-5'-thioadenosine + phosphate = 5-(methylsulfanyl)-alpha-D-ribose 1-phosphate + adenine</text>
        <dbReference type="Rhea" id="RHEA:11852"/>
        <dbReference type="ChEBI" id="CHEBI:16708"/>
        <dbReference type="ChEBI" id="CHEBI:17509"/>
        <dbReference type="ChEBI" id="CHEBI:43474"/>
        <dbReference type="ChEBI" id="CHEBI:58533"/>
        <dbReference type="EC" id="2.4.2.28"/>
    </reaction>
    <physiologicalReaction direction="left-to-right" evidence="10">
        <dbReference type="Rhea" id="RHEA:11853"/>
    </physiologicalReaction>
</comment>
<keyword evidence="13" id="KW-1185">Reference proteome</keyword>
<dbReference type="GO" id="GO:0017061">
    <property type="term" value="F:S-methyl-5-thioadenosine phosphorylase activity"/>
    <property type="evidence" value="ECO:0007669"/>
    <property type="project" value="UniProtKB-EC"/>
</dbReference>
<evidence type="ECO:0000256" key="3">
    <source>
        <dbReference type="ARBA" id="ARBA00007353"/>
    </source>
</evidence>
<name>A0AA43RI28_9ACTN</name>
<dbReference type="InterPro" id="IPR003730">
    <property type="entry name" value="Cu_polyphenol_OxRdtase"/>
</dbReference>
<dbReference type="Pfam" id="PF02578">
    <property type="entry name" value="Cu-oxidase_4"/>
    <property type="match status" value="1"/>
</dbReference>